<dbReference type="Proteomes" id="UP000481288">
    <property type="component" value="Unassembled WGS sequence"/>
</dbReference>
<dbReference type="Pfam" id="PF00150">
    <property type="entry name" value="Cellulase"/>
    <property type="match status" value="1"/>
</dbReference>
<keyword evidence="5 6" id="KW-0326">Glycosidase</keyword>
<dbReference type="PANTHER" id="PTHR34142:SF1">
    <property type="entry name" value="GLYCOSIDE HYDROLASE FAMILY 5 DOMAIN-CONTAINING PROTEIN"/>
    <property type="match status" value="1"/>
</dbReference>
<dbReference type="AlphaFoldDB" id="A0A7D8UNT8"/>
<evidence type="ECO:0000313" key="10">
    <source>
        <dbReference type="Proteomes" id="UP000481288"/>
    </source>
</evidence>
<name>A0A7D8UNT8_9HELO</name>
<evidence type="ECO:0000256" key="7">
    <source>
        <dbReference type="SAM" id="SignalP"/>
    </source>
</evidence>
<comment type="catalytic activity">
    <reaction evidence="1">
        <text>Endohydrolysis of (1-&gt;4)-beta-D-glucosidic linkages in cellulose, lichenin and cereal beta-D-glucans.</text>
        <dbReference type="EC" id="3.2.1.4"/>
    </reaction>
</comment>
<accession>A0A7D8UNT8</accession>
<feature type="signal peptide" evidence="7">
    <location>
        <begin position="1"/>
        <end position="18"/>
    </location>
</feature>
<sequence>MFFKDIFAAALLATQATATIYYAGVAESSGEFGVYSASKTVGTGLPGTFGVDYEFINESAIDVYVDQNHVNLFRVAFLLERMCPVATGLGASFNETHYGFFADAINYITTTKGAYAILDPHNYMRYNDPSQQPSTGSIIGDTTDSKAATTAQFAEFWGELAGRLKDNEKVIFGLNEPHDMDTNLILANDQAAINAIRAAGANQLIIAPGNGYTGGHSWTQNYTGNSPASSAVLGNLTDPVNNTAFDIHEYLDSDFSGGHANCSQSGPTNLAPLTAWLKTNGFKAMITEFGGSNSTGCAGYITELVNYMAQNEEYIGWTAWAAGPFWGSSSPCCGDGNDWGSLEPGSLAADGSPGFYTTVWEKDIQPLVPTQLQWGGISSVRGGNLTSRV</sequence>
<feature type="domain" description="Glycoside hydrolase family 5" evidence="8">
    <location>
        <begin position="43"/>
        <end position="323"/>
    </location>
</feature>
<evidence type="ECO:0000259" key="8">
    <source>
        <dbReference type="Pfam" id="PF00150"/>
    </source>
</evidence>
<evidence type="ECO:0000313" key="9">
    <source>
        <dbReference type="EMBL" id="TVY51540.1"/>
    </source>
</evidence>
<dbReference type="InterPro" id="IPR017853">
    <property type="entry name" value="GH"/>
</dbReference>
<dbReference type="EC" id="3.2.1.4" evidence="3"/>
<keyword evidence="10" id="KW-1185">Reference proteome</keyword>
<evidence type="ECO:0000256" key="5">
    <source>
        <dbReference type="ARBA" id="ARBA00023295"/>
    </source>
</evidence>
<dbReference type="GO" id="GO:0009251">
    <property type="term" value="P:glucan catabolic process"/>
    <property type="evidence" value="ECO:0007669"/>
    <property type="project" value="TreeGrafter"/>
</dbReference>
<organism evidence="9 10">
    <name type="scientific">Lachnellula cervina</name>
    <dbReference type="NCBI Taxonomy" id="1316786"/>
    <lineage>
        <taxon>Eukaryota</taxon>
        <taxon>Fungi</taxon>
        <taxon>Dikarya</taxon>
        <taxon>Ascomycota</taxon>
        <taxon>Pezizomycotina</taxon>
        <taxon>Leotiomycetes</taxon>
        <taxon>Helotiales</taxon>
        <taxon>Lachnaceae</taxon>
        <taxon>Lachnellula</taxon>
    </lineage>
</organism>
<dbReference type="PANTHER" id="PTHR34142">
    <property type="entry name" value="ENDO-BETA-1,4-GLUCANASE A"/>
    <property type="match status" value="1"/>
</dbReference>
<dbReference type="OrthoDB" id="5823761at2759"/>
<dbReference type="SUPFAM" id="SSF51445">
    <property type="entry name" value="(Trans)glycosidases"/>
    <property type="match status" value="1"/>
</dbReference>
<protein>
    <recommendedName>
        <fullName evidence="3">cellulase</fullName>
        <ecNumber evidence="3">3.2.1.4</ecNumber>
    </recommendedName>
</protein>
<evidence type="ECO:0000256" key="1">
    <source>
        <dbReference type="ARBA" id="ARBA00000966"/>
    </source>
</evidence>
<comment type="caution">
    <text evidence="9">The sequence shown here is derived from an EMBL/GenBank/DDBJ whole genome shotgun (WGS) entry which is preliminary data.</text>
</comment>
<evidence type="ECO:0000256" key="3">
    <source>
        <dbReference type="ARBA" id="ARBA00012601"/>
    </source>
</evidence>
<evidence type="ECO:0000256" key="4">
    <source>
        <dbReference type="ARBA" id="ARBA00022801"/>
    </source>
</evidence>
<proteinExistence type="inferred from homology"/>
<keyword evidence="4 6" id="KW-0378">Hydrolase</keyword>
<dbReference type="Gene3D" id="3.20.20.80">
    <property type="entry name" value="Glycosidases"/>
    <property type="match status" value="1"/>
</dbReference>
<dbReference type="GO" id="GO:0008810">
    <property type="term" value="F:cellulase activity"/>
    <property type="evidence" value="ECO:0007669"/>
    <property type="project" value="UniProtKB-EC"/>
</dbReference>
<dbReference type="InterPro" id="IPR001547">
    <property type="entry name" value="Glyco_hydro_5"/>
</dbReference>
<evidence type="ECO:0000256" key="2">
    <source>
        <dbReference type="ARBA" id="ARBA00005641"/>
    </source>
</evidence>
<feature type="chain" id="PRO_5028833372" description="cellulase" evidence="7">
    <location>
        <begin position="19"/>
        <end position="389"/>
    </location>
</feature>
<evidence type="ECO:0000256" key="6">
    <source>
        <dbReference type="RuleBase" id="RU361153"/>
    </source>
</evidence>
<comment type="similarity">
    <text evidence="2 6">Belongs to the glycosyl hydrolase 5 (cellulase A) family.</text>
</comment>
<keyword evidence="7" id="KW-0732">Signal</keyword>
<dbReference type="EMBL" id="QGMG01000788">
    <property type="protein sequence ID" value="TVY51540.1"/>
    <property type="molecule type" value="Genomic_DNA"/>
</dbReference>
<reference evidence="9 10" key="1">
    <citation type="submission" date="2018-05" db="EMBL/GenBank/DDBJ databases">
        <title>Whole genome sequencing for identification of molecular markers to develop diagnostic detection tools for the regulated plant pathogen Lachnellula willkommii.</title>
        <authorList>
            <person name="Giroux E."/>
            <person name="Bilodeau G."/>
        </authorList>
    </citation>
    <scope>NUCLEOTIDE SEQUENCE [LARGE SCALE GENOMIC DNA]</scope>
    <source>
        <strain evidence="9 10">CBS 625.97</strain>
    </source>
</reference>
<gene>
    <name evidence="9" type="primary">eg</name>
    <name evidence="9" type="ORF">LCER1_G006334</name>
</gene>